<evidence type="ECO:0000259" key="4">
    <source>
        <dbReference type="PROSITE" id="PS50198"/>
    </source>
</evidence>
<evidence type="ECO:0000256" key="2">
    <source>
        <dbReference type="PROSITE-ProRule" id="PRU00278"/>
    </source>
</evidence>
<protein>
    <submittedName>
        <fullName evidence="5">Peptidylprolyl isomerase</fullName>
        <ecNumber evidence="5">5.2.1.8</ecNumber>
    </submittedName>
</protein>
<dbReference type="Pfam" id="PF00639">
    <property type="entry name" value="Rotamase"/>
    <property type="match status" value="2"/>
</dbReference>
<dbReference type="RefSeq" id="WP_311428211.1">
    <property type="nucleotide sequence ID" value="NZ_JAVRIA010000008.1"/>
</dbReference>
<comment type="caution">
    <text evidence="5">The sequence shown here is derived from an EMBL/GenBank/DDBJ whole genome shotgun (WGS) entry which is preliminary data.</text>
</comment>
<dbReference type="Proteomes" id="UP001259492">
    <property type="component" value="Unassembled WGS sequence"/>
</dbReference>
<sequence>MSLKSIINKQSLTLLVLAISFQTVFAQEIIKDETPQVQVKDSIKSGSRVKVDGVAAVVGDYVVLSSDIDKEFAQIRAAGGSIKEFTRCELFGKLLEDKLYAHHAIQDSITVNELQIRDRISQQIEAFIAQAGTMDELLKIYNKDSEQALKDEMFEINKNGQLAAEMQRKIVSDIEVTPEEVRQFFNDIPKDERPIFGTELNVAQIVIIPEVSEAEEQKAINQLKQFKEDIEGGSSFASKVVLYSDDIPSRKNGGKYTLNRNRPRFVKEFRETAFSLQEGEISDPVKTIFGYHMIQKLKERGQEIDVRHILIRPEITSDAIAKAKQKLEDVRAKIVAGEISFADAAREVSDEDETKYEGGKLTNPVTQDFNFELTKMQPELYAQIQNLNDDEVSLVLQDEDRINPIKFKILTVTNRIDEHEADYSRDYLKIKNLALQDKQFKAIEKWQKEKINDTYVKINGEHRDCEYNGNWLKN</sequence>
<keyword evidence="2 5" id="KW-0413">Isomerase</keyword>
<keyword evidence="2" id="KW-0697">Rotamase</keyword>
<evidence type="ECO:0000313" key="6">
    <source>
        <dbReference type="Proteomes" id="UP001259492"/>
    </source>
</evidence>
<dbReference type="PROSITE" id="PS50198">
    <property type="entry name" value="PPIC_PPIASE_2"/>
    <property type="match status" value="2"/>
</dbReference>
<dbReference type="InterPro" id="IPR027304">
    <property type="entry name" value="Trigger_fact/SurA_dom_sf"/>
</dbReference>
<feature type="signal peptide" evidence="3">
    <location>
        <begin position="1"/>
        <end position="26"/>
    </location>
</feature>
<evidence type="ECO:0000256" key="3">
    <source>
        <dbReference type="SAM" id="SignalP"/>
    </source>
</evidence>
<dbReference type="Gene3D" id="3.10.50.40">
    <property type="match status" value="2"/>
</dbReference>
<dbReference type="PANTHER" id="PTHR47637:SF1">
    <property type="entry name" value="CHAPERONE SURA"/>
    <property type="match status" value="1"/>
</dbReference>
<evidence type="ECO:0000256" key="1">
    <source>
        <dbReference type="ARBA" id="ARBA00022729"/>
    </source>
</evidence>
<dbReference type="GO" id="GO:0003755">
    <property type="term" value="F:peptidyl-prolyl cis-trans isomerase activity"/>
    <property type="evidence" value="ECO:0007669"/>
    <property type="project" value="UniProtKB-EC"/>
</dbReference>
<dbReference type="InterPro" id="IPR000297">
    <property type="entry name" value="PPIase_PpiC"/>
</dbReference>
<feature type="domain" description="PpiC" evidence="4">
    <location>
        <begin position="301"/>
        <end position="409"/>
    </location>
</feature>
<evidence type="ECO:0000313" key="5">
    <source>
        <dbReference type="EMBL" id="MDT0559447.1"/>
    </source>
</evidence>
<dbReference type="EC" id="5.2.1.8" evidence="5"/>
<proteinExistence type="predicted"/>
<dbReference type="InterPro" id="IPR046357">
    <property type="entry name" value="PPIase_dom_sf"/>
</dbReference>
<dbReference type="InterPro" id="IPR050280">
    <property type="entry name" value="OMP_Chaperone_SurA"/>
</dbReference>
<organism evidence="5 6">
    <name type="scientific">Microcosmobacter mediterraneus</name>
    <dbReference type="NCBI Taxonomy" id="3075607"/>
    <lineage>
        <taxon>Bacteria</taxon>
        <taxon>Pseudomonadati</taxon>
        <taxon>Bacteroidota</taxon>
        <taxon>Flavobacteriia</taxon>
        <taxon>Flavobacteriales</taxon>
        <taxon>Flavobacteriaceae</taxon>
        <taxon>Microcosmobacter</taxon>
    </lineage>
</organism>
<feature type="chain" id="PRO_5045174770" evidence="3">
    <location>
        <begin position="27"/>
        <end position="474"/>
    </location>
</feature>
<dbReference type="Gene3D" id="1.10.4030.10">
    <property type="entry name" value="Porin chaperone SurA, peptide-binding domain"/>
    <property type="match status" value="1"/>
</dbReference>
<reference evidence="5 6" key="1">
    <citation type="submission" date="2023-09" db="EMBL/GenBank/DDBJ databases">
        <authorList>
            <person name="Rey-Velasco X."/>
        </authorList>
    </citation>
    <scope>NUCLEOTIDE SEQUENCE [LARGE SCALE GENOMIC DNA]</scope>
    <source>
        <strain evidence="5 6">W332</strain>
    </source>
</reference>
<gene>
    <name evidence="5" type="ORF">RM697_12350</name>
</gene>
<dbReference type="PANTHER" id="PTHR47637">
    <property type="entry name" value="CHAPERONE SURA"/>
    <property type="match status" value="1"/>
</dbReference>
<keyword evidence="6" id="KW-1185">Reference proteome</keyword>
<dbReference type="EMBL" id="JAVRIA010000008">
    <property type="protein sequence ID" value="MDT0559447.1"/>
    <property type="molecule type" value="Genomic_DNA"/>
</dbReference>
<dbReference type="SUPFAM" id="SSF54534">
    <property type="entry name" value="FKBP-like"/>
    <property type="match status" value="2"/>
</dbReference>
<name>A0ABU2YMQ2_9FLAO</name>
<keyword evidence="1 3" id="KW-0732">Signal</keyword>
<dbReference type="SUPFAM" id="SSF109998">
    <property type="entry name" value="Triger factor/SurA peptide-binding domain-like"/>
    <property type="match status" value="1"/>
</dbReference>
<accession>A0ABU2YMQ2</accession>
<feature type="domain" description="PpiC" evidence="4">
    <location>
        <begin position="197"/>
        <end position="298"/>
    </location>
</feature>